<dbReference type="AlphaFoldDB" id="A0AAN8M0M9"/>
<proteinExistence type="predicted"/>
<organism evidence="1 2">
    <name type="scientific">Coregonus suidteri</name>
    <dbReference type="NCBI Taxonomy" id="861788"/>
    <lineage>
        <taxon>Eukaryota</taxon>
        <taxon>Metazoa</taxon>
        <taxon>Chordata</taxon>
        <taxon>Craniata</taxon>
        <taxon>Vertebrata</taxon>
        <taxon>Euteleostomi</taxon>
        <taxon>Actinopterygii</taxon>
        <taxon>Neopterygii</taxon>
        <taxon>Teleostei</taxon>
        <taxon>Protacanthopterygii</taxon>
        <taxon>Salmoniformes</taxon>
        <taxon>Salmonidae</taxon>
        <taxon>Coregoninae</taxon>
        <taxon>Coregonus</taxon>
    </lineage>
</organism>
<dbReference type="EMBL" id="JAGTTL010000005">
    <property type="protein sequence ID" value="KAK6322423.1"/>
    <property type="molecule type" value="Genomic_DNA"/>
</dbReference>
<comment type="caution">
    <text evidence="1">The sequence shown here is derived from an EMBL/GenBank/DDBJ whole genome shotgun (WGS) entry which is preliminary data.</text>
</comment>
<evidence type="ECO:0000313" key="1">
    <source>
        <dbReference type="EMBL" id="KAK6322423.1"/>
    </source>
</evidence>
<evidence type="ECO:0000313" key="2">
    <source>
        <dbReference type="Proteomes" id="UP001356427"/>
    </source>
</evidence>
<keyword evidence="2" id="KW-1185">Reference proteome</keyword>
<gene>
    <name evidence="1" type="ORF">J4Q44_G00072150</name>
</gene>
<dbReference type="Proteomes" id="UP001356427">
    <property type="component" value="Unassembled WGS sequence"/>
</dbReference>
<accession>A0AAN8M0M9</accession>
<sequence>MEGRRGEMSNTRCCKTVWGLIRKGGGMSLDGGKLDQTQNMIDKGTTALMSSSYANELVALKETFASCQGSVNNLEETEDNAHRTDVEVYSFR</sequence>
<reference evidence="1 2" key="1">
    <citation type="submission" date="2021-04" db="EMBL/GenBank/DDBJ databases">
        <authorList>
            <person name="De Guttry C."/>
            <person name="Zahm M."/>
            <person name="Klopp C."/>
            <person name="Cabau C."/>
            <person name="Louis A."/>
            <person name="Berthelot C."/>
            <person name="Parey E."/>
            <person name="Roest Crollius H."/>
            <person name="Montfort J."/>
            <person name="Robinson-Rechavi M."/>
            <person name="Bucao C."/>
            <person name="Bouchez O."/>
            <person name="Gislard M."/>
            <person name="Lluch J."/>
            <person name="Milhes M."/>
            <person name="Lampietro C."/>
            <person name="Lopez Roques C."/>
            <person name="Donnadieu C."/>
            <person name="Braasch I."/>
            <person name="Desvignes T."/>
            <person name="Postlethwait J."/>
            <person name="Bobe J."/>
            <person name="Wedekind C."/>
            <person name="Guiguen Y."/>
        </authorList>
    </citation>
    <scope>NUCLEOTIDE SEQUENCE [LARGE SCALE GENOMIC DNA]</scope>
    <source>
        <strain evidence="1">Cs_M1</strain>
        <tissue evidence="1">Blood</tissue>
    </source>
</reference>
<protein>
    <submittedName>
        <fullName evidence="1">Uncharacterized protein</fullName>
    </submittedName>
</protein>
<name>A0AAN8M0M9_9TELE</name>